<keyword evidence="4" id="KW-0418">Kinase</keyword>
<dbReference type="InterPro" id="IPR011877">
    <property type="entry name" value="Ribokinase"/>
</dbReference>
<keyword evidence="5" id="KW-0067">ATP-binding</keyword>
<keyword evidence="12" id="KW-1185">Reference proteome</keyword>
<gene>
    <name evidence="11" type="ORF">LSH36_733g01042</name>
</gene>
<evidence type="ECO:0000256" key="9">
    <source>
        <dbReference type="SAM" id="MobiDB-lite"/>
    </source>
</evidence>
<dbReference type="PRINTS" id="PR00990">
    <property type="entry name" value="RIBOKINASE"/>
</dbReference>
<organism evidence="11 12">
    <name type="scientific">Paralvinella palmiformis</name>
    <dbReference type="NCBI Taxonomy" id="53620"/>
    <lineage>
        <taxon>Eukaryota</taxon>
        <taxon>Metazoa</taxon>
        <taxon>Spiralia</taxon>
        <taxon>Lophotrochozoa</taxon>
        <taxon>Annelida</taxon>
        <taxon>Polychaeta</taxon>
        <taxon>Sedentaria</taxon>
        <taxon>Canalipalpata</taxon>
        <taxon>Terebellida</taxon>
        <taxon>Terebelliformia</taxon>
        <taxon>Alvinellidae</taxon>
        <taxon>Paralvinella</taxon>
    </lineage>
</organism>
<dbReference type="GO" id="GO:0046872">
    <property type="term" value="F:metal ion binding"/>
    <property type="evidence" value="ECO:0007669"/>
    <property type="project" value="UniProtKB-KW"/>
</dbReference>
<sequence length="277" mass="30196">MEDDVLWHEQHDKSDTDSDEEGDEMYDDMMTHEQIQQMFNEDSDDDEFLDQVKQTDKAHTGVAPIAVDDQGQNSIIIVSGANLLLSPNDVNAVEGVIKSAKILICQLEIDPCTTLAALKLAKTHGVMTILNPAPAQSDLDPQMYKYCDILCPNETEAEILTGMPVNCIDDAKHILPLLLDKGCGCVVITMGSQGSVFATQEYKSACHITTDKVDPVDTTGAGDSFIGALGYFLAKHKDLDFGECIRRANAIAAKSVQSPGTQNSYPWKKDLPGALFQ</sequence>
<evidence type="ECO:0000256" key="2">
    <source>
        <dbReference type="ARBA" id="ARBA00022723"/>
    </source>
</evidence>
<dbReference type="GO" id="GO:0005829">
    <property type="term" value="C:cytosol"/>
    <property type="evidence" value="ECO:0007669"/>
    <property type="project" value="TreeGrafter"/>
</dbReference>
<dbReference type="PANTHER" id="PTHR10584">
    <property type="entry name" value="SUGAR KINASE"/>
    <property type="match status" value="1"/>
</dbReference>
<evidence type="ECO:0000256" key="3">
    <source>
        <dbReference type="ARBA" id="ARBA00022741"/>
    </source>
</evidence>
<protein>
    <recommendedName>
        <fullName evidence="10">Carbohydrate kinase PfkB domain-containing protein</fullName>
    </recommendedName>
</protein>
<comment type="caution">
    <text evidence="11">The sequence shown here is derived from an EMBL/GenBank/DDBJ whole genome shotgun (WGS) entry which is preliminary data.</text>
</comment>
<evidence type="ECO:0000259" key="10">
    <source>
        <dbReference type="Pfam" id="PF00294"/>
    </source>
</evidence>
<keyword evidence="1" id="KW-0808">Transferase</keyword>
<dbReference type="GO" id="GO:0004747">
    <property type="term" value="F:ribokinase activity"/>
    <property type="evidence" value="ECO:0007669"/>
    <property type="project" value="InterPro"/>
</dbReference>
<dbReference type="AlphaFoldDB" id="A0AAD9J2H9"/>
<keyword evidence="8" id="KW-0119">Carbohydrate metabolism</keyword>
<feature type="domain" description="Carbohydrate kinase PfkB" evidence="10">
    <location>
        <begin position="50"/>
        <end position="267"/>
    </location>
</feature>
<dbReference type="CDD" id="cd01174">
    <property type="entry name" value="ribokinase"/>
    <property type="match status" value="1"/>
</dbReference>
<name>A0AAD9J2H9_9ANNE</name>
<dbReference type="EMBL" id="JAODUP010000733">
    <property type="protein sequence ID" value="KAK2144765.1"/>
    <property type="molecule type" value="Genomic_DNA"/>
</dbReference>
<reference evidence="11" key="1">
    <citation type="journal article" date="2023" name="Mol. Biol. Evol.">
        <title>Third-Generation Sequencing Reveals the Adaptive Role of the Epigenome in Three Deep-Sea Polychaetes.</title>
        <authorList>
            <person name="Perez M."/>
            <person name="Aroh O."/>
            <person name="Sun Y."/>
            <person name="Lan Y."/>
            <person name="Juniper S.K."/>
            <person name="Young C.R."/>
            <person name="Angers B."/>
            <person name="Qian P.Y."/>
        </authorList>
    </citation>
    <scope>NUCLEOTIDE SEQUENCE</scope>
    <source>
        <strain evidence="11">P08H-3</strain>
    </source>
</reference>
<dbReference type="InterPro" id="IPR011611">
    <property type="entry name" value="PfkB_dom"/>
</dbReference>
<feature type="compositionally biased region" description="Basic and acidic residues" evidence="9">
    <location>
        <begin position="1"/>
        <end position="16"/>
    </location>
</feature>
<accession>A0AAD9J2H9</accession>
<evidence type="ECO:0000256" key="5">
    <source>
        <dbReference type="ARBA" id="ARBA00022840"/>
    </source>
</evidence>
<evidence type="ECO:0000313" key="11">
    <source>
        <dbReference type="EMBL" id="KAK2144765.1"/>
    </source>
</evidence>
<evidence type="ECO:0000256" key="1">
    <source>
        <dbReference type="ARBA" id="ARBA00022679"/>
    </source>
</evidence>
<dbReference type="SUPFAM" id="SSF53613">
    <property type="entry name" value="Ribokinase-like"/>
    <property type="match status" value="1"/>
</dbReference>
<evidence type="ECO:0000256" key="6">
    <source>
        <dbReference type="ARBA" id="ARBA00022842"/>
    </source>
</evidence>
<evidence type="ECO:0000256" key="8">
    <source>
        <dbReference type="ARBA" id="ARBA00023277"/>
    </source>
</evidence>
<keyword evidence="7" id="KW-0630">Potassium</keyword>
<dbReference type="PANTHER" id="PTHR10584:SF166">
    <property type="entry name" value="RIBOKINASE"/>
    <property type="match status" value="1"/>
</dbReference>
<dbReference type="GO" id="GO:0005524">
    <property type="term" value="F:ATP binding"/>
    <property type="evidence" value="ECO:0007669"/>
    <property type="project" value="UniProtKB-KW"/>
</dbReference>
<dbReference type="InterPro" id="IPR029056">
    <property type="entry name" value="Ribokinase-like"/>
</dbReference>
<dbReference type="Proteomes" id="UP001208570">
    <property type="component" value="Unassembled WGS sequence"/>
</dbReference>
<keyword evidence="2" id="KW-0479">Metal-binding</keyword>
<dbReference type="Pfam" id="PF00294">
    <property type="entry name" value="PfkB"/>
    <property type="match status" value="1"/>
</dbReference>
<evidence type="ECO:0000256" key="7">
    <source>
        <dbReference type="ARBA" id="ARBA00022958"/>
    </source>
</evidence>
<evidence type="ECO:0000313" key="12">
    <source>
        <dbReference type="Proteomes" id="UP001208570"/>
    </source>
</evidence>
<feature type="region of interest" description="Disordered" evidence="9">
    <location>
        <begin position="1"/>
        <end position="25"/>
    </location>
</feature>
<proteinExistence type="predicted"/>
<keyword evidence="6" id="KW-0460">Magnesium</keyword>
<dbReference type="InterPro" id="IPR002139">
    <property type="entry name" value="Ribo/fructo_kinase"/>
</dbReference>
<keyword evidence="3" id="KW-0547">Nucleotide-binding</keyword>
<dbReference type="GO" id="GO:0006014">
    <property type="term" value="P:D-ribose metabolic process"/>
    <property type="evidence" value="ECO:0007669"/>
    <property type="project" value="InterPro"/>
</dbReference>
<dbReference type="Gene3D" id="3.40.1190.20">
    <property type="match status" value="1"/>
</dbReference>
<evidence type="ECO:0000256" key="4">
    <source>
        <dbReference type="ARBA" id="ARBA00022777"/>
    </source>
</evidence>